<dbReference type="KEGG" id="bgt:106051474"/>
<evidence type="ECO:0000313" key="2">
    <source>
        <dbReference type="Proteomes" id="UP000076420"/>
    </source>
</evidence>
<dbReference type="VEuPathDB" id="VectorBase:BGLB038498"/>
<dbReference type="Proteomes" id="UP000076420">
    <property type="component" value="Unassembled WGS sequence"/>
</dbReference>
<dbReference type="EnsemblMetazoa" id="BGLB038498-RA">
    <property type="protein sequence ID" value="BGLB038498-PA"/>
    <property type="gene ID" value="BGLB038498"/>
</dbReference>
<proteinExistence type="predicted"/>
<evidence type="ECO:0000313" key="1">
    <source>
        <dbReference type="EnsemblMetazoa" id="BGLB038498-PA"/>
    </source>
</evidence>
<dbReference type="AlphaFoldDB" id="A0A2C9M4S0"/>
<name>A0A2C9M4S0_BIOGL</name>
<dbReference type="STRING" id="6526.A0A2C9M4S0"/>
<protein>
    <submittedName>
        <fullName evidence="1">Uncharacterized protein</fullName>
    </submittedName>
</protein>
<gene>
    <name evidence="1" type="primary">106051474</name>
</gene>
<accession>A0A2C9M4S0</accession>
<organism evidence="1 2">
    <name type="scientific">Biomphalaria glabrata</name>
    <name type="common">Bloodfluke planorb</name>
    <name type="synonym">Freshwater snail</name>
    <dbReference type="NCBI Taxonomy" id="6526"/>
    <lineage>
        <taxon>Eukaryota</taxon>
        <taxon>Metazoa</taxon>
        <taxon>Spiralia</taxon>
        <taxon>Lophotrochozoa</taxon>
        <taxon>Mollusca</taxon>
        <taxon>Gastropoda</taxon>
        <taxon>Heterobranchia</taxon>
        <taxon>Euthyneura</taxon>
        <taxon>Panpulmonata</taxon>
        <taxon>Hygrophila</taxon>
        <taxon>Lymnaeoidea</taxon>
        <taxon>Planorbidae</taxon>
        <taxon>Biomphalaria</taxon>
    </lineage>
</organism>
<sequence>MDERHWWIAIKIQESFKLGNNDNPTHLEEFMCEESTLSKVNKFLKAGGPCRLFFYCEKTDAPEVTTREIHCTGNLATLKDVQLDKVTILYFLRNQVEKDVDLVKMERDIYCGELKHNTIETLNSLLSDIYIPLTRAQKNWGQCDEECQTSLMLSMDKFVTALNETAASMSHSRQWVSLF</sequence>
<reference evidence="1" key="1">
    <citation type="submission" date="2020-05" db="UniProtKB">
        <authorList>
            <consortium name="EnsemblMetazoa"/>
        </authorList>
    </citation>
    <scope>IDENTIFICATION</scope>
    <source>
        <strain evidence="1">BB02</strain>
    </source>
</reference>
<dbReference type="OrthoDB" id="286107at2759"/>
<dbReference type="VEuPathDB" id="VectorBase:BGLAX_052022"/>